<name>A0A8H7D717_9AGAR</name>
<dbReference type="AlphaFoldDB" id="A0A8H7D717"/>
<sequence length="373" mass="41761">MATLHDMPAELCAMICDDVEPEDLLTLCFISHRFLDQSRRIIYRTADLRACSQQASRSWSLAVTRHTQLAERLHTLSLTLPSPHAATLGRALSKCVNLKELSLHHDETSALGFASQTWIIDNCPFRLTHFANSYFKNSLLSQFWDSQTEIHVLSLPAYAGETFPCSDIQLPNLIAVDVDTCALHAERPFQRIQIHLTSLDDLSPLSQYSATLTTLNLLAKPDIFNAIASLPGIVAVVGRELPALRHFGMSYPQSKYLSNTHRFILNISLAAAAGLTRLETLVLYTYSVVAFYEVNTTMTYPLKTPADLKTFGLAIMTACPLLRQVAVGAQMYNWPYRRKGPESTCTWTRTQSGIQWQNGTGFDFLVASKFWNP</sequence>
<gene>
    <name evidence="1" type="ORF">MVEN_00519200</name>
</gene>
<evidence type="ECO:0008006" key="3">
    <source>
        <dbReference type="Google" id="ProtNLM"/>
    </source>
</evidence>
<accession>A0A8H7D717</accession>
<dbReference type="EMBL" id="JACAZI010000004">
    <property type="protein sequence ID" value="KAF7361752.1"/>
    <property type="molecule type" value="Genomic_DNA"/>
</dbReference>
<comment type="caution">
    <text evidence="1">The sequence shown here is derived from an EMBL/GenBank/DDBJ whole genome shotgun (WGS) entry which is preliminary data.</text>
</comment>
<evidence type="ECO:0000313" key="2">
    <source>
        <dbReference type="Proteomes" id="UP000620124"/>
    </source>
</evidence>
<dbReference type="Proteomes" id="UP000620124">
    <property type="component" value="Unassembled WGS sequence"/>
</dbReference>
<reference evidence="1" key="1">
    <citation type="submission" date="2020-05" db="EMBL/GenBank/DDBJ databases">
        <title>Mycena genomes resolve the evolution of fungal bioluminescence.</title>
        <authorList>
            <person name="Tsai I.J."/>
        </authorList>
    </citation>
    <scope>NUCLEOTIDE SEQUENCE</scope>
    <source>
        <strain evidence="1">CCC161011</strain>
    </source>
</reference>
<proteinExistence type="predicted"/>
<keyword evidence="2" id="KW-1185">Reference proteome</keyword>
<evidence type="ECO:0000313" key="1">
    <source>
        <dbReference type="EMBL" id="KAF7361752.1"/>
    </source>
</evidence>
<dbReference type="Gene3D" id="3.80.10.10">
    <property type="entry name" value="Ribonuclease Inhibitor"/>
    <property type="match status" value="1"/>
</dbReference>
<dbReference type="OrthoDB" id="3232239at2759"/>
<dbReference type="InterPro" id="IPR032675">
    <property type="entry name" value="LRR_dom_sf"/>
</dbReference>
<organism evidence="1 2">
    <name type="scientific">Mycena venus</name>
    <dbReference type="NCBI Taxonomy" id="2733690"/>
    <lineage>
        <taxon>Eukaryota</taxon>
        <taxon>Fungi</taxon>
        <taxon>Dikarya</taxon>
        <taxon>Basidiomycota</taxon>
        <taxon>Agaricomycotina</taxon>
        <taxon>Agaricomycetes</taxon>
        <taxon>Agaricomycetidae</taxon>
        <taxon>Agaricales</taxon>
        <taxon>Marasmiineae</taxon>
        <taxon>Mycenaceae</taxon>
        <taxon>Mycena</taxon>
    </lineage>
</organism>
<protein>
    <recommendedName>
        <fullName evidence="3">F-box domain-containing protein</fullName>
    </recommendedName>
</protein>